<evidence type="ECO:0000313" key="3">
    <source>
        <dbReference type="EMBL" id="CAI9103518.1"/>
    </source>
</evidence>
<keyword evidence="2" id="KW-0812">Transmembrane</keyword>
<feature type="compositionally biased region" description="Basic and acidic residues" evidence="1">
    <location>
        <begin position="106"/>
        <end position="123"/>
    </location>
</feature>
<gene>
    <name evidence="3" type="ORF">OLC1_LOCUS12664</name>
</gene>
<sequence length="171" mass="19126">MNWMQTKLALSTLYTIILLFNYLLKRIPLFMMLIITLTVLKLSVITCCRTSVLEKASKSVWEMMLDNNGLGKEISETVERVFCRLSGKEAPLYSQNNIEALLEKAKEVDAEGSREKELKRNTENSHSSSKKRKPDETSKEDGANGVADGSNATVPGPFDDSSRMPHPNAKT</sequence>
<accession>A0AAV1D7C0</accession>
<dbReference type="PANTHER" id="PTHR34356">
    <property type="entry name" value="ANTIGENIC HEAT-STABLE PROTEIN"/>
    <property type="match status" value="1"/>
</dbReference>
<keyword evidence="2" id="KW-1133">Transmembrane helix</keyword>
<dbReference type="EMBL" id="OX459121">
    <property type="protein sequence ID" value="CAI9103518.1"/>
    <property type="molecule type" value="Genomic_DNA"/>
</dbReference>
<dbReference type="PANTHER" id="PTHR34356:SF1">
    <property type="entry name" value="ANTIGENIC HEAT-STABLE PROTEIN"/>
    <property type="match status" value="1"/>
</dbReference>
<evidence type="ECO:0000256" key="1">
    <source>
        <dbReference type="SAM" id="MobiDB-lite"/>
    </source>
</evidence>
<organism evidence="3 4">
    <name type="scientific">Oldenlandia corymbosa var. corymbosa</name>
    <dbReference type="NCBI Taxonomy" id="529605"/>
    <lineage>
        <taxon>Eukaryota</taxon>
        <taxon>Viridiplantae</taxon>
        <taxon>Streptophyta</taxon>
        <taxon>Embryophyta</taxon>
        <taxon>Tracheophyta</taxon>
        <taxon>Spermatophyta</taxon>
        <taxon>Magnoliopsida</taxon>
        <taxon>eudicotyledons</taxon>
        <taxon>Gunneridae</taxon>
        <taxon>Pentapetalae</taxon>
        <taxon>asterids</taxon>
        <taxon>lamiids</taxon>
        <taxon>Gentianales</taxon>
        <taxon>Rubiaceae</taxon>
        <taxon>Rubioideae</taxon>
        <taxon>Spermacoceae</taxon>
        <taxon>Hedyotis-Oldenlandia complex</taxon>
        <taxon>Oldenlandia</taxon>
    </lineage>
</organism>
<feature type="region of interest" description="Disordered" evidence="1">
    <location>
        <begin position="106"/>
        <end position="171"/>
    </location>
</feature>
<keyword evidence="2" id="KW-0472">Membrane</keyword>
<dbReference type="AlphaFoldDB" id="A0AAV1D7C0"/>
<evidence type="ECO:0000313" key="4">
    <source>
        <dbReference type="Proteomes" id="UP001161247"/>
    </source>
</evidence>
<proteinExistence type="predicted"/>
<protein>
    <submittedName>
        <fullName evidence="3">OLC1v1002015C1</fullName>
    </submittedName>
</protein>
<name>A0AAV1D7C0_OLDCO</name>
<feature type="transmembrane region" description="Helical" evidence="2">
    <location>
        <begin position="7"/>
        <end position="24"/>
    </location>
</feature>
<feature type="compositionally biased region" description="Basic and acidic residues" evidence="1">
    <location>
        <begin position="133"/>
        <end position="142"/>
    </location>
</feature>
<reference evidence="3" key="1">
    <citation type="submission" date="2023-03" db="EMBL/GenBank/DDBJ databases">
        <authorList>
            <person name="Julca I."/>
        </authorList>
    </citation>
    <scope>NUCLEOTIDE SEQUENCE</scope>
</reference>
<dbReference type="Proteomes" id="UP001161247">
    <property type="component" value="Chromosome 4"/>
</dbReference>
<evidence type="ECO:0000256" key="2">
    <source>
        <dbReference type="SAM" id="Phobius"/>
    </source>
</evidence>
<keyword evidence="4" id="KW-1185">Reference proteome</keyword>